<evidence type="ECO:0000313" key="7">
    <source>
        <dbReference type="EMBL" id="RKP05475.1"/>
    </source>
</evidence>
<feature type="compositionally biased region" description="Polar residues" evidence="6">
    <location>
        <begin position="16"/>
        <end position="25"/>
    </location>
</feature>
<evidence type="ECO:0000256" key="4">
    <source>
        <dbReference type="ARBA" id="ARBA00023163"/>
    </source>
</evidence>
<dbReference type="Pfam" id="PF08598">
    <property type="entry name" value="Sds3"/>
    <property type="match status" value="1"/>
</dbReference>
<feature type="compositionally biased region" description="Gly residues" evidence="6">
    <location>
        <begin position="94"/>
        <end position="103"/>
    </location>
</feature>
<feature type="compositionally biased region" description="Polar residues" evidence="6">
    <location>
        <begin position="314"/>
        <end position="324"/>
    </location>
</feature>
<protein>
    <submittedName>
        <fullName evidence="7">Sds3-like-domain-containing protein</fullName>
    </submittedName>
</protein>
<dbReference type="PANTHER" id="PTHR21964">
    <property type="entry name" value="BREAST CANCER METASTASIS-SUPPRESSOR 1"/>
    <property type="match status" value="1"/>
</dbReference>
<keyword evidence="5" id="KW-0539">Nucleus</keyword>
<dbReference type="GO" id="GO:0005654">
    <property type="term" value="C:nucleoplasm"/>
    <property type="evidence" value="ECO:0007669"/>
    <property type="project" value="UniProtKB-ARBA"/>
</dbReference>
<name>A0A4P9XIF3_9FUNG</name>
<dbReference type="Proteomes" id="UP000271241">
    <property type="component" value="Unassembled WGS sequence"/>
</dbReference>
<feature type="region of interest" description="Disordered" evidence="6">
    <location>
        <begin position="276"/>
        <end position="376"/>
    </location>
</feature>
<keyword evidence="2" id="KW-0678">Repressor</keyword>
<evidence type="ECO:0000256" key="3">
    <source>
        <dbReference type="ARBA" id="ARBA00023015"/>
    </source>
</evidence>
<dbReference type="InterPro" id="IPR013907">
    <property type="entry name" value="Sds3"/>
</dbReference>
<accession>A0A4P9XIF3</accession>
<sequence length="376" mass="40415">MNGHQEAETPLVAPPTDTNDMSTGPTLHGPSASAPSRSASMSPTASVAAAPVASTDRMSTATPSPSVAADDIEGGSGTRAASESDGRVRRRGGRGGGAVGAGHGDSRHTSPRARRQAKRRRTDAAGQESDAAARHRGSPPADQSDSEDDEQVRAMKADHRKNTQRMSSLQEAFADLKDRMYEARLYDLDNEVRQVHAGKHPAIRDRVEEAQEVRADRLGLARRRRDYAARSAISLCQADRDIADNMYAYAATQLRITMMMEIERRLQCLQAEHQEIDRGQSDGDTRLPSAATAASLQEAREARKRAHDQERAMATSSAAFSDTKSSVRATADAAAMACSSPDRLSSRPATMTPLPVRSPPIHSYSTRSRMADVGSA</sequence>
<evidence type="ECO:0000256" key="1">
    <source>
        <dbReference type="ARBA" id="ARBA00004123"/>
    </source>
</evidence>
<feature type="compositionally biased region" description="Basic and acidic residues" evidence="6">
    <location>
        <begin position="151"/>
        <end position="161"/>
    </location>
</feature>
<feature type="compositionally biased region" description="Basic and acidic residues" evidence="6">
    <location>
        <begin position="276"/>
        <end position="285"/>
    </location>
</feature>
<evidence type="ECO:0000313" key="8">
    <source>
        <dbReference type="Proteomes" id="UP000271241"/>
    </source>
</evidence>
<feature type="compositionally biased region" description="Low complexity" evidence="6">
    <location>
        <begin position="326"/>
        <end position="340"/>
    </location>
</feature>
<keyword evidence="4" id="KW-0804">Transcription</keyword>
<dbReference type="AlphaFoldDB" id="A0A4P9XIF3"/>
<feature type="compositionally biased region" description="Polar residues" evidence="6">
    <location>
        <begin position="56"/>
        <end position="65"/>
    </location>
</feature>
<dbReference type="EMBL" id="KZ993120">
    <property type="protein sequence ID" value="RKP05475.1"/>
    <property type="molecule type" value="Genomic_DNA"/>
</dbReference>
<dbReference type="SMART" id="SM01401">
    <property type="entry name" value="Sds3"/>
    <property type="match status" value="1"/>
</dbReference>
<proteinExistence type="predicted"/>
<feature type="region of interest" description="Disordered" evidence="6">
    <location>
        <begin position="1"/>
        <end position="167"/>
    </location>
</feature>
<dbReference type="GO" id="GO:0010468">
    <property type="term" value="P:regulation of gene expression"/>
    <property type="evidence" value="ECO:0007669"/>
    <property type="project" value="UniProtKB-ARBA"/>
</dbReference>
<gene>
    <name evidence="7" type="ORF">THASP1DRAFT_26041</name>
</gene>
<evidence type="ECO:0000256" key="5">
    <source>
        <dbReference type="ARBA" id="ARBA00023242"/>
    </source>
</evidence>
<keyword evidence="8" id="KW-1185">Reference proteome</keyword>
<comment type="subcellular location">
    <subcellularLocation>
        <location evidence="1">Nucleus</location>
    </subcellularLocation>
</comment>
<reference evidence="8" key="1">
    <citation type="journal article" date="2018" name="Nat. Microbiol.">
        <title>Leveraging single-cell genomics to expand the fungal tree of life.</title>
        <authorList>
            <person name="Ahrendt S.R."/>
            <person name="Quandt C.A."/>
            <person name="Ciobanu D."/>
            <person name="Clum A."/>
            <person name="Salamov A."/>
            <person name="Andreopoulos B."/>
            <person name="Cheng J.F."/>
            <person name="Woyke T."/>
            <person name="Pelin A."/>
            <person name="Henrissat B."/>
            <person name="Reynolds N.K."/>
            <person name="Benny G.L."/>
            <person name="Smith M.E."/>
            <person name="James T.Y."/>
            <person name="Grigoriev I.V."/>
        </authorList>
    </citation>
    <scope>NUCLEOTIDE SEQUENCE [LARGE SCALE GENOMIC DNA]</scope>
    <source>
        <strain evidence="8">RSA 1356</strain>
    </source>
</reference>
<evidence type="ECO:0000256" key="2">
    <source>
        <dbReference type="ARBA" id="ARBA00022491"/>
    </source>
</evidence>
<feature type="compositionally biased region" description="Low complexity" evidence="6">
    <location>
        <begin position="30"/>
        <end position="55"/>
    </location>
</feature>
<feature type="compositionally biased region" description="Basic residues" evidence="6">
    <location>
        <begin position="109"/>
        <end position="121"/>
    </location>
</feature>
<keyword evidence="3" id="KW-0805">Transcription regulation</keyword>
<evidence type="ECO:0000256" key="6">
    <source>
        <dbReference type="SAM" id="MobiDB-lite"/>
    </source>
</evidence>
<organism evidence="7 8">
    <name type="scientific">Thamnocephalis sphaerospora</name>
    <dbReference type="NCBI Taxonomy" id="78915"/>
    <lineage>
        <taxon>Eukaryota</taxon>
        <taxon>Fungi</taxon>
        <taxon>Fungi incertae sedis</taxon>
        <taxon>Zoopagomycota</taxon>
        <taxon>Zoopagomycotina</taxon>
        <taxon>Zoopagomycetes</taxon>
        <taxon>Zoopagales</taxon>
        <taxon>Sigmoideomycetaceae</taxon>
        <taxon>Thamnocephalis</taxon>
    </lineage>
</organism>
<dbReference type="OrthoDB" id="70376at2759"/>